<evidence type="ECO:0000313" key="2">
    <source>
        <dbReference type="EMBL" id="MCT7968956.1"/>
    </source>
</evidence>
<reference evidence="2 3" key="1">
    <citation type="journal article" date="2022" name="Front. Microbiol.">
        <title>High genomic differentiation and limited gene flow indicate recent cryptic speciation within the genus Laspinema (cyanobacteria).</title>
        <authorList>
            <person name="Stanojkovic A."/>
            <person name="Skoupy S."/>
            <person name="Skaloud P."/>
            <person name="Dvorak P."/>
        </authorList>
    </citation>
    <scope>NUCLEOTIDE SEQUENCE [LARGE SCALE GENOMIC DNA]</scope>
    <source>
        <strain evidence="2 3">D2a</strain>
    </source>
</reference>
<gene>
    <name evidence="2" type="ORF">NG799_21835</name>
</gene>
<comment type="caution">
    <text evidence="2">The sequence shown here is derived from an EMBL/GenBank/DDBJ whole genome shotgun (WGS) entry which is preliminary data.</text>
</comment>
<accession>A0ABT2MYM3</accession>
<dbReference type="Proteomes" id="UP001525890">
    <property type="component" value="Unassembled WGS sequence"/>
</dbReference>
<evidence type="ECO:0000313" key="3">
    <source>
        <dbReference type="Proteomes" id="UP001525890"/>
    </source>
</evidence>
<protein>
    <submittedName>
        <fullName evidence="2">Uncharacterized protein</fullName>
    </submittedName>
</protein>
<keyword evidence="3" id="KW-1185">Reference proteome</keyword>
<proteinExistence type="predicted"/>
<keyword evidence="1" id="KW-0175">Coiled coil</keyword>
<name>A0ABT2MYM3_9CYAN</name>
<evidence type="ECO:0000256" key="1">
    <source>
        <dbReference type="SAM" id="Coils"/>
    </source>
</evidence>
<sequence length="201" mass="23128">MNLRNELKKRLGLANNEQLDFFLDECRNKLGIDELTDETYETIINHYQKATESEPECGQRIKQGLPPDEAGKLVVKKAEAIFRIQQEHKETHDETFNVDLQRVTLEGIQKGQMLAQVKRLAQKHGETSEELKLAISDLENSQNAAQQRFDNLDIEQLIRNSGVELPKNEYSEAKRSHSETMENLKAGLDQLTMIYWNNSSN</sequence>
<feature type="coiled-coil region" evidence="1">
    <location>
        <begin position="128"/>
        <end position="155"/>
    </location>
</feature>
<dbReference type="RefSeq" id="WP_368008437.1">
    <property type="nucleotide sequence ID" value="NZ_JAMXFF010000040.1"/>
</dbReference>
<dbReference type="EMBL" id="JAMXFF010000040">
    <property type="protein sequence ID" value="MCT7968956.1"/>
    <property type="molecule type" value="Genomic_DNA"/>
</dbReference>
<organism evidence="2 3">
    <name type="scientific">Laspinema palackyanum D2a</name>
    <dbReference type="NCBI Taxonomy" id="2953684"/>
    <lineage>
        <taxon>Bacteria</taxon>
        <taxon>Bacillati</taxon>
        <taxon>Cyanobacteriota</taxon>
        <taxon>Cyanophyceae</taxon>
        <taxon>Oscillatoriophycideae</taxon>
        <taxon>Oscillatoriales</taxon>
        <taxon>Laspinemataceae</taxon>
        <taxon>Laspinema</taxon>
        <taxon>Laspinema palackyanum</taxon>
    </lineage>
</organism>